<evidence type="ECO:0000256" key="1">
    <source>
        <dbReference type="SAM" id="SignalP"/>
    </source>
</evidence>
<dbReference type="RefSeq" id="WP_149071886.1">
    <property type="nucleotide sequence ID" value="NZ_VTHL01000017.1"/>
</dbReference>
<dbReference type="Pfam" id="PF09992">
    <property type="entry name" value="NAGPA"/>
    <property type="match status" value="1"/>
</dbReference>
<keyword evidence="1" id="KW-0732">Signal</keyword>
<feature type="chain" id="PRO_5022913745" description="Phosphodiester glycosidase domain-containing protein" evidence="1">
    <location>
        <begin position="33"/>
        <end position="251"/>
    </location>
</feature>
<organism evidence="3 4">
    <name type="scientific">Hymenobacter lutimineralis</name>
    <dbReference type="NCBI Taxonomy" id="2606448"/>
    <lineage>
        <taxon>Bacteria</taxon>
        <taxon>Pseudomonadati</taxon>
        <taxon>Bacteroidota</taxon>
        <taxon>Cytophagia</taxon>
        <taxon>Cytophagales</taxon>
        <taxon>Hymenobacteraceae</taxon>
        <taxon>Hymenobacter</taxon>
    </lineage>
</organism>
<accession>A0A5D6UY33</accession>
<name>A0A5D6UY33_9BACT</name>
<gene>
    <name evidence="3" type="ORF">FY528_15205</name>
</gene>
<dbReference type="Proteomes" id="UP000322791">
    <property type="component" value="Unassembled WGS sequence"/>
</dbReference>
<proteinExistence type="predicted"/>
<dbReference type="AlphaFoldDB" id="A0A5D6UY33"/>
<sequence length="251" mass="27814">MHPTKTVGRKTACVLWLGGVLLALSAALPACTPPDSTDASQFISYTVNPRRQTLRLYWRDEQGQPLRSLGRLRDWLSGRGQRLVFACNGGMYRTGPVPLGLFIEDGRQRTPLETTRGTGNFYLQPNGVFYLTRAGQAGIVPTAAFRVGPQVQYATQSGPMLVVDGQLHPAFRPGSQNRQIRNGVGLLPDGRVLLVLSKEEINFYDFARYFQRQGCRQALYLDGFVSRTYLPAQGWEQVDGDFGVMLGEVAD</sequence>
<dbReference type="InterPro" id="IPR018711">
    <property type="entry name" value="NAGPA"/>
</dbReference>
<protein>
    <recommendedName>
        <fullName evidence="2">Phosphodiester glycosidase domain-containing protein</fullName>
    </recommendedName>
</protein>
<comment type="caution">
    <text evidence="3">The sequence shown here is derived from an EMBL/GenBank/DDBJ whole genome shotgun (WGS) entry which is preliminary data.</text>
</comment>
<evidence type="ECO:0000313" key="4">
    <source>
        <dbReference type="Proteomes" id="UP000322791"/>
    </source>
</evidence>
<dbReference type="EMBL" id="VTHL01000017">
    <property type="protein sequence ID" value="TYZ07409.1"/>
    <property type="molecule type" value="Genomic_DNA"/>
</dbReference>
<reference evidence="3 4" key="1">
    <citation type="submission" date="2019-08" db="EMBL/GenBank/DDBJ databases">
        <authorList>
            <person name="Seo M.-J."/>
        </authorList>
    </citation>
    <scope>NUCLEOTIDE SEQUENCE [LARGE SCALE GENOMIC DNA]</scope>
    <source>
        <strain evidence="3 4">KIGAM108</strain>
    </source>
</reference>
<feature type="domain" description="Phosphodiester glycosidase" evidence="2">
    <location>
        <begin position="82"/>
        <end position="230"/>
    </location>
</feature>
<keyword evidence="4" id="KW-1185">Reference proteome</keyword>
<feature type="signal peptide" evidence="1">
    <location>
        <begin position="1"/>
        <end position="32"/>
    </location>
</feature>
<evidence type="ECO:0000313" key="3">
    <source>
        <dbReference type="EMBL" id="TYZ07409.1"/>
    </source>
</evidence>
<evidence type="ECO:0000259" key="2">
    <source>
        <dbReference type="Pfam" id="PF09992"/>
    </source>
</evidence>